<accession>A0A0A7G0J1</accession>
<dbReference type="EMBL" id="CP006906">
    <property type="protein sequence ID" value="AIY85384.1"/>
    <property type="molecule type" value="Genomic_DNA"/>
</dbReference>
<dbReference type="Proteomes" id="UP000030635">
    <property type="component" value="Plasmid pCBJ"/>
</dbReference>
<keyword evidence="1" id="KW-0614">Plasmid</keyword>
<protein>
    <submittedName>
        <fullName evidence="1">Uncharacterized protein</fullName>
    </submittedName>
</protein>
<evidence type="ECO:0000313" key="1">
    <source>
        <dbReference type="EMBL" id="AIY85384.1"/>
    </source>
</evidence>
<keyword evidence="2" id="KW-1185">Reference proteome</keyword>
<gene>
    <name evidence="1" type="ORF">U729_3237</name>
</gene>
<geneLocation type="plasmid" evidence="1 2">
    <name>pCBJ</name>
</geneLocation>
<evidence type="ECO:0000313" key="2">
    <source>
        <dbReference type="Proteomes" id="UP000030635"/>
    </source>
</evidence>
<dbReference type="KEGG" id="cbv:U729_3237"/>
<reference evidence="1 2" key="1">
    <citation type="journal article" date="2015" name="Infect. Genet. Evol.">
        <title>Genomic sequences of six botulinum neurotoxin-producing strains representing three clostridial species illustrate the mobility and diversity of botulinum neurotoxin genes.</title>
        <authorList>
            <person name="Smith T.J."/>
            <person name="Hill K.K."/>
            <person name="Xie G."/>
            <person name="Foley B.T."/>
            <person name="Williamson C.H."/>
            <person name="Foster J.T."/>
            <person name="Johnson S.L."/>
            <person name="Chertkov O."/>
            <person name="Teshima H."/>
            <person name="Gibbons H.S."/>
            <person name="Johnsky L.A."/>
            <person name="Karavis M.A."/>
            <person name="Smith L.A."/>
        </authorList>
    </citation>
    <scope>NUCLEOTIDE SEQUENCE [LARGE SCALE GENOMIC DNA]</scope>
    <source>
        <strain evidence="1">Sullivan</strain>
        <plasmid evidence="2">Plasmid pCBJ</plasmid>
    </source>
</reference>
<dbReference type="AlphaFoldDB" id="A0A0A7G0J1"/>
<dbReference type="RefSeq" id="WP_040113784.1">
    <property type="nucleotide sequence ID" value="NZ_CP006906.1"/>
</dbReference>
<dbReference type="HOGENOM" id="CLU_1966690_0_0_9"/>
<proteinExistence type="predicted"/>
<sequence>MEFDLIKNEANDSDFRSATEILLFDIISEVTSTVIDNVANDFLNAYISKEQYVNIDKNKLIMSLKNTDNLNLKRDKLKKNISYMSEKDIYNAAVSIGVLTAFNMVCSSMEIAKESGGSIKELKKNLI</sequence>
<name>A0A0A7G0J1_9CLOT</name>
<organism evidence="1 2">
    <name type="scientific">Clostridium baratii str. Sullivan</name>
    <dbReference type="NCBI Taxonomy" id="1415775"/>
    <lineage>
        <taxon>Bacteria</taxon>
        <taxon>Bacillati</taxon>
        <taxon>Bacillota</taxon>
        <taxon>Clostridia</taxon>
        <taxon>Eubacteriales</taxon>
        <taxon>Clostridiaceae</taxon>
        <taxon>Clostridium</taxon>
    </lineage>
</organism>